<organism evidence="2 3">
    <name type="scientific">Halteria grandinella</name>
    <dbReference type="NCBI Taxonomy" id="5974"/>
    <lineage>
        <taxon>Eukaryota</taxon>
        <taxon>Sar</taxon>
        <taxon>Alveolata</taxon>
        <taxon>Ciliophora</taxon>
        <taxon>Intramacronucleata</taxon>
        <taxon>Spirotrichea</taxon>
        <taxon>Stichotrichia</taxon>
        <taxon>Sporadotrichida</taxon>
        <taxon>Halteriidae</taxon>
        <taxon>Halteria</taxon>
    </lineage>
</organism>
<dbReference type="Proteomes" id="UP000785679">
    <property type="component" value="Unassembled WGS sequence"/>
</dbReference>
<protein>
    <submittedName>
        <fullName evidence="2">Uncharacterized protein</fullName>
    </submittedName>
</protein>
<feature type="compositionally biased region" description="Basic and acidic residues" evidence="1">
    <location>
        <begin position="176"/>
        <end position="194"/>
    </location>
</feature>
<feature type="compositionally biased region" description="Basic and acidic residues" evidence="1">
    <location>
        <begin position="139"/>
        <end position="149"/>
    </location>
</feature>
<gene>
    <name evidence="2" type="ORF">FGO68_gene14076</name>
</gene>
<evidence type="ECO:0000256" key="1">
    <source>
        <dbReference type="SAM" id="MobiDB-lite"/>
    </source>
</evidence>
<keyword evidence="3" id="KW-1185">Reference proteome</keyword>
<sequence length="246" mass="27952">MQINKNVYSLLLIIIIYQIRRQQSDSRCSTLAARSLRRTTHLTWRTRSQNPFCNQRLTMVPLRRTCRKCSSTVLNWLSTSRPTAPPARPSSSAFPSDPSPVSARSLTRSLPTSKASSTGPSSSLPTAPSSPSMTQNSEETQKQNPDRCPRCSSRRYLLPRLDRRQDHPRYPRRKETHQDLLRPPRQGKGREQARCHQPHLPQAHHPQDHPPLRSPQLLPKEGPRGQEAVSKVWLLLNELATSSLAQ</sequence>
<reference evidence="2" key="1">
    <citation type="submission" date="2019-06" db="EMBL/GenBank/DDBJ databases">
        <authorList>
            <person name="Zheng W."/>
        </authorList>
    </citation>
    <scope>NUCLEOTIDE SEQUENCE</scope>
    <source>
        <strain evidence="2">QDHG01</strain>
    </source>
</reference>
<dbReference type="EMBL" id="RRYP01001902">
    <property type="protein sequence ID" value="TNV85346.1"/>
    <property type="molecule type" value="Genomic_DNA"/>
</dbReference>
<evidence type="ECO:0000313" key="2">
    <source>
        <dbReference type="EMBL" id="TNV85346.1"/>
    </source>
</evidence>
<proteinExistence type="predicted"/>
<name>A0A8J8P499_HALGN</name>
<feature type="region of interest" description="Disordered" evidence="1">
    <location>
        <begin position="77"/>
        <end position="226"/>
    </location>
</feature>
<dbReference type="AlphaFoldDB" id="A0A8J8P499"/>
<feature type="compositionally biased region" description="Basic and acidic residues" evidence="1">
    <location>
        <begin position="160"/>
        <end position="169"/>
    </location>
</feature>
<feature type="compositionally biased region" description="Low complexity" evidence="1">
    <location>
        <begin position="89"/>
        <end position="103"/>
    </location>
</feature>
<comment type="caution">
    <text evidence="2">The sequence shown here is derived from an EMBL/GenBank/DDBJ whole genome shotgun (WGS) entry which is preliminary data.</text>
</comment>
<accession>A0A8J8P499</accession>
<feature type="compositionally biased region" description="Low complexity" evidence="1">
    <location>
        <begin position="111"/>
        <end position="132"/>
    </location>
</feature>
<evidence type="ECO:0000313" key="3">
    <source>
        <dbReference type="Proteomes" id="UP000785679"/>
    </source>
</evidence>